<dbReference type="Proteomes" id="UP000061010">
    <property type="component" value="Chromosome"/>
</dbReference>
<feature type="domain" description="BLUF" evidence="1">
    <location>
        <begin position="3"/>
        <end position="94"/>
    </location>
</feature>
<dbReference type="Gene3D" id="3.30.70.100">
    <property type="match status" value="1"/>
</dbReference>
<sequence>MTHRAVAYTSTAVAGLTPADLDHLLVDARAHNSMEGVTGVLLYDGQRFFQYFEGPDAGVERIYARIRESRMHVELDVLQDGPVQKLHFMQWHMGCARTDGSVLLQLSSRQWQQEARYLEEDLAHAGDTPGLRGLLAFWEQQEAALC</sequence>
<dbReference type="InterPro" id="IPR036046">
    <property type="entry name" value="Acylphosphatase-like_dom_sf"/>
</dbReference>
<name>A0A0S1B2E4_9GAMM</name>
<dbReference type="GO" id="GO:0071949">
    <property type="term" value="F:FAD binding"/>
    <property type="evidence" value="ECO:0007669"/>
    <property type="project" value="InterPro"/>
</dbReference>
<keyword evidence="3" id="KW-1185">Reference proteome</keyword>
<evidence type="ECO:0000259" key="1">
    <source>
        <dbReference type="PROSITE" id="PS50925"/>
    </source>
</evidence>
<dbReference type="PATRIC" id="fig|128780.6.peg.2816"/>
<reference evidence="2 3" key="1">
    <citation type="journal article" date="2015" name="Genome Announc.">
        <title>Complete Genome Sequencing of Stenotrophomonas acidaminiphila ZAC14D2_NAIMI4_2, a Multidrug-Resistant Strain Isolated from Sediments of a Polluted River in Mexico, Uncovers New Antibiotic Resistance Genes and a Novel Class-II Lasso Peptide Biosynthesis Gene Cluster.</title>
        <authorList>
            <person name="Vinuesa P."/>
            <person name="Ochoa-Sanchez L.E."/>
        </authorList>
    </citation>
    <scope>NUCLEOTIDE SEQUENCE [LARGE SCALE GENOMIC DNA]</scope>
    <source>
        <strain evidence="2 3">ZAC14D2_NAIMI4_2</strain>
    </source>
</reference>
<dbReference type="AlphaFoldDB" id="A0A0S1B2E4"/>
<dbReference type="InterPro" id="IPR007024">
    <property type="entry name" value="BLUF_domain"/>
</dbReference>
<dbReference type="Pfam" id="PF04940">
    <property type="entry name" value="BLUF"/>
    <property type="match status" value="1"/>
</dbReference>
<dbReference type="RefSeq" id="WP_054667300.1">
    <property type="nucleotide sequence ID" value="NZ_CP125110.1"/>
</dbReference>
<protein>
    <submittedName>
        <fullName evidence="2">Blue light sensor protein</fullName>
    </submittedName>
</protein>
<dbReference type="EMBL" id="CP012900">
    <property type="protein sequence ID" value="ALJ29147.1"/>
    <property type="molecule type" value="Genomic_DNA"/>
</dbReference>
<dbReference type="SMART" id="SM01034">
    <property type="entry name" value="BLUF"/>
    <property type="match status" value="1"/>
</dbReference>
<organism evidence="2 3">
    <name type="scientific">Stenotrophomonas acidaminiphila</name>
    <dbReference type="NCBI Taxonomy" id="128780"/>
    <lineage>
        <taxon>Bacteria</taxon>
        <taxon>Pseudomonadati</taxon>
        <taxon>Pseudomonadota</taxon>
        <taxon>Gammaproteobacteria</taxon>
        <taxon>Lysobacterales</taxon>
        <taxon>Lysobacteraceae</taxon>
        <taxon>Stenotrophomonas</taxon>
    </lineage>
</organism>
<evidence type="ECO:0000313" key="2">
    <source>
        <dbReference type="EMBL" id="ALJ29147.1"/>
    </source>
</evidence>
<accession>A0A0S1B2E4</accession>
<dbReference type="KEGG" id="sacz:AOT14_27890"/>
<evidence type="ECO:0000313" key="3">
    <source>
        <dbReference type="Proteomes" id="UP000061010"/>
    </source>
</evidence>
<dbReference type="GO" id="GO:0009882">
    <property type="term" value="F:blue light photoreceptor activity"/>
    <property type="evidence" value="ECO:0007669"/>
    <property type="project" value="InterPro"/>
</dbReference>
<gene>
    <name evidence="2" type="ORF">AOT14_27890</name>
</gene>
<proteinExistence type="predicted"/>
<dbReference type="OrthoDB" id="557705at2"/>
<dbReference type="PROSITE" id="PS50925">
    <property type="entry name" value="BLUF"/>
    <property type="match status" value="1"/>
</dbReference>
<dbReference type="SUPFAM" id="SSF54975">
    <property type="entry name" value="Acylphosphatase/BLUF domain-like"/>
    <property type="match status" value="1"/>
</dbReference>